<keyword evidence="2" id="KW-0808">Transferase</keyword>
<dbReference type="Proteomes" id="UP000554342">
    <property type="component" value="Unassembled WGS sequence"/>
</dbReference>
<dbReference type="GO" id="GO:0061542">
    <property type="term" value="F:3-demethylubiquinol 3-O-methyltransferase activity"/>
    <property type="evidence" value="ECO:0007669"/>
    <property type="project" value="UniProtKB-EC"/>
</dbReference>
<dbReference type="EC" id="2.1.1.64" evidence="2"/>
<evidence type="ECO:0000313" key="2">
    <source>
        <dbReference type="EMBL" id="MBB5719083.1"/>
    </source>
</evidence>
<dbReference type="PANTHER" id="PTHR33990">
    <property type="entry name" value="PROTEIN YJDN-RELATED"/>
    <property type="match status" value="1"/>
</dbReference>
<dbReference type="AlphaFoldDB" id="A0A840YZK7"/>
<accession>A0A840YZK7</accession>
<feature type="domain" description="PhnB-like" evidence="1">
    <location>
        <begin position="4"/>
        <end position="119"/>
    </location>
</feature>
<sequence>MANKASVFLWFDSDALEAAQFYADTFPDSAVGNITRSSLDVPGAPAGSVQVVEMTLCGLPYILLNGGPQEAPNDRYSLQVHTDDQAETDRLWNALTGNGGAEIACGWCKDRWGYRWQITPRALMTAIADPDREAARRAMEAMMTMTKIDIAAIEAARRGLAG</sequence>
<dbReference type="GO" id="GO:0032259">
    <property type="term" value="P:methylation"/>
    <property type="evidence" value="ECO:0007669"/>
    <property type="project" value="UniProtKB-KW"/>
</dbReference>
<proteinExistence type="predicted"/>
<dbReference type="Gene3D" id="3.10.180.10">
    <property type="entry name" value="2,3-Dihydroxybiphenyl 1,2-Dioxygenase, domain 1"/>
    <property type="match status" value="1"/>
</dbReference>
<dbReference type="RefSeq" id="WP_184003484.1">
    <property type="nucleotide sequence ID" value="NZ_BAABIF010000002.1"/>
</dbReference>
<keyword evidence="3" id="KW-1185">Reference proteome</keyword>
<protein>
    <submittedName>
        <fullName evidence="2">2-polyprenyl-6-hydroxyphenyl methylase/3-demethylubiquinone-9 3-methyltransferase</fullName>
        <ecNumber evidence="2">2.1.1.222</ecNumber>
        <ecNumber evidence="2">2.1.1.64</ecNumber>
    </submittedName>
</protein>
<dbReference type="Pfam" id="PF06983">
    <property type="entry name" value="3-dmu-9_3-mt"/>
    <property type="match status" value="1"/>
</dbReference>
<dbReference type="CDD" id="cd06588">
    <property type="entry name" value="PhnB_like"/>
    <property type="match status" value="1"/>
</dbReference>
<reference evidence="2 3" key="1">
    <citation type="submission" date="2020-08" db="EMBL/GenBank/DDBJ databases">
        <title>Genomic Encyclopedia of Type Strains, Phase IV (KMG-IV): sequencing the most valuable type-strain genomes for metagenomic binning, comparative biology and taxonomic classification.</title>
        <authorList>
            <person name="Goeker M."/>
        </authorList>
    </citation>
    <scope>NUCLEOTIDE SEQUENCE [LARGE SCALE GENOMIC DNA]</scope>
    <source>
        <strain evidence="2 3">DSM 27203</strain>
    </source>
</reference>
<dbReference type="PIRSF" id="PIRSF021700">
    <property type="entry name" value="3_dmu_93_MTrfase"/>
    <property type="match status" value="1"/>
</dbReference>
<dbReference type="PANTHER" id="PTHR33990:SF2">
    <property type="entry name" value="PHNB-LIKE DOMAIN-CONTAINING PROTEIN"/>
    <property type="match status" value="1"/>
</dbReference>
<evidence type="ECO:0000313" key="3">
    <source>
        <dbReference type="Proteomes" id="UP000554342"/>
    </source>
</evidence>
<dbReference type="EC" id="2.1.1.222" evidence="2"/>
<dbReference type="SUPFAM" id="SSF54593">
    <property type="entry name" value="Glyoxalase/Bleomycin resistance protein/Dihydroxybiphenyl dioxygenase"/>
    <property type="match status" value="1"/>
</dbReference>
<dbReference type="InterPro" id="IPR029068">
    <property type="entry name" value="Glyas_Bleomycin-R_OHBP_Dase"/>
</dbReference>
<organism evidence="2 3">
    <name type="scientific">Stakelama sediminis</name>
    <dbReference type="NCBI Taxonomy" id="463200"/>
    <lineage>
        <taxon>Bacteria</taxon>
        <taxon>Pseudomonadati</taxon>
        <taxon>Pseudomonadota</taxon>
        <taxon>Alphaproteobacteria</taxon>
        <taxon>Sphingomonadales</taxon>
        <taxon>Sphingomonadaceae</taxon>
        <taxon>Stakelama</taxon>
    </lineage>
</organism>
<dbReference type="InterPro" id="IPR028973">
    <property type="entry name" value="PhnB-like"/>
</dbReference>
<dbReference type="InterPro" id="IPR009725">
    <property type="entry name" value="3_dmu_93_MTrfase"/>
</dbReference>
<dbReference type="GO" id="GO:0102208">
    <property type="term" value="F:2-polyprenyl-6-hydroxyphenol methylase activity"/>
    <property type="evidence" value="ECO:0007669"/>
    <property type="project" value="UniProtKB-EC"/>
</dbReference>
<keyword evidence="2" id="KW-0830">Ubiquinone</keyword>
<evidence type="ECO:0000259" key="1">
    <source>
        <dbReference type="Pfam" id="PF06983"/>
    </source>
</evidence>
<comment type="caution">
    <text evidence="2">The sequence shown here is derived from an EMBL/GenBank/DDBJ whole genome shotgun (WGS) entry which is preliminary data.</text>
</comment>
<name>A0A840YZK7_9SPHN</name>
<gene>
    <name evidence="2" type="ORF">FHR23_002021</name>
</gene>
<keyword evidence="2" id="KW-0489">Methyltransferase</keyword>
<dbReference type="EMBL" id="JACIJI010000003">
    <property type="protein sequence ID" value="MBB5719083.1"/>
    <property type="molecule type" value="Genomic_DNA"/>
</dbReference>